<evidence type="ECO:0000256" key="1">
    <source>
        <dbReference type="ARBA" id="ARBA00004651"/>
    </source>
</evidence>
<keyword evidence="11" id="KW-1185">Reference proteome</keyword>
<sequence length="573" mass="64564">MIEYLINRFGLTRQGAIDMRKATISSFATYSANMIPAILLMIFIDGLLTNNLKSSGFYITFSLISIILIYIALNIEYEALYNSTYKESANLRTETAKRLSILPLSYFSKNDLSDLAQTIMSDIEAIEHAMSHSIPKIGGFFIFFPIISILMLIGNVKLGLAVILPTILSIILVIISKKVQIKGNEKYYGTLRENSEAFQETIELQQEIKSFNLSEDVRKTLYEKMDDSERIHMKSEKSLMYIIGLSRIVSSLSLAVVILVGISLFSNNEISILYLLGYLLAAMKIKDIVDASSELIAEVYYLDPRIKRIKEIRESEIQKGKEQKINKFDIDLKNVSFSYDKQTNVLDNITFTANQGQVTALVGVSGCGKTSILRLISRLYDYDKGKIEIDGIDIKSISTKSLFENISIVFQEVTLFNTSILENIRIGRKNATDEEVKNAARLANCEEFINKLDKGYDTFIGENGAELSGGERQRLSIARAFLKNSPILILDEISSSLDVENEKKIQESLSKLIKDKTVIIISHRLKAVENVDKIVVIDKGVVESQGTHVELKEKSKVYKNLLKKSNLAEEFVY</sequence>
<keyword evidence="2 7" id="KW-0812">Transmembrane</keyword>
<evidence type="ECO:0000256" key="5">
    <source>
        <dbReference type="ARBA" id="ARBA00022989"/>
    </source>
</evidence>
<evidence type="ECO:0000259" key="9">
    <source>
        <dbReference type="PROSITE" id="PS50929"/>
    </source>
</evidence>
<dbReference type="PROSITE" id="PS00211">
    <property type="entry name" value="ABC_TRANSPORTER_1"/>
    <property type="match status" value="1"/>
</dbReference>
<feature type="transmembrane region" description="Helical" evidence="7">
    <location>
        <begin position="137"/>
        <end position="153"/>
    </location>
</feature>
<dbReference type="InterPro" id="IPR003439">
    <property type="entry name" value="ABC_transporter-like_ATP-bd"/>
</dbReference>
<dbReference type="InterPro" id="IPR011527">
    <property type="entry name" value="ABC1_TM_dom"/>
</dbReference>
<evidence type="ECO:0000256" key="6">
    <source>
        <dbReference type="ARBA" id="ARBA00023136"/>
    </source>
</evidence>
<dbReference type="InterPro" id="IPR003593">
    <property type="entry name" value="AAA+_ATPase"/>
</dbReference>
<dbReference type="PROSITE" id="PS50893">
    <property type="entry name" value="ABC_TRANSPORTER_2"/>
    <property type="match status" value="1"/>
</dbReference>
<comment type="subcellular location">
    <subcellularLocation>
        <location evidence="1">Cell membrane</location>
        <topology evidence="1">Multi-pass membrane protein</topology>
    </subcellularLocation>
</comment>
<keyword evidence="6 7" id="KW-0472">Membrane</keyword>
<feature type="transmembrane region" description="Helical" evidence="7">
    <location>
        <begin position="239"/>
        <end position="265"/>
    </location>
</feature>
<dbReference type="InterPro" id="IPR036640">
    <property type="entry name" value="ABC1_TM_sf"/>
</dbReference>
<dbReference type="Proteomes" id="UP000713904">
    <property type="component" value="Unassembled WGS sequence"/>
</dbReference>
<organism evidence="10 11">
    <name type="scientific">Peptostreptococcus canis</name>
    <dbReference type="NCBI Taxonomy" id="1159213"/>
    <lineage>
        <taxon>Bacteria</taxon>
        <taxon>Bacillati</taxon>
        <taxon>Bacillota</taxon>
        <taxon>Clostridia</taxon>
        <taxon>Peptostreptococcales</taxon>
        <taxon>Peptostreptococcaceae</taxon>
        <taxon>Peptostreptococcus</taxon>
    </lineage>
</organism>
<reference evidence="10 11" key="1">
    <citation type="submission" date="2020-05" db="EMBL/GenBank/DDBJ databases">
        <title>Draft genome of xy-202 and genomic insight in genome of the genus Peptostreptococcus.</title>
        <authorList>
            <person name="Zhang Z."/>
        </authorList>
    </citation>
    <scope>NUCLEOTIDE SEQUENCE [LARGE SCALE GENOMIC DNA]</scope>
    <source>
        <strain evidence="10 11">DSM 27025</strain>
    </source>
</reference>
<feature type="transmembrane region" description="Helical" evidence="7">
    <location>
        <begin position="56"/>
        <end position="73"/>
    </location>
</feature>
<gene>
    <name evidence="10" type="ORF">HLB29_08985</name>
</gene>
<dbReference type="SMART" id="SM00382">
    <property type="entry name" value="AAA"/>
    <property type="match status" value="1"/>
</dbReference>
<keyword evidence="5 7" id="KW-1133">Transmembrane helix</keyword>
<dbReference type="Pfam" id="PF00664">
    <property type="entry name" value="ABC_membrane"/>
    <property type="match status" value="1"/>
</dbReference>
<keyword evidence="3" id="KW-0547">Nucleotide-binding</keyword>
<comment type="caution">
    <text evidence="10">The sequence shown here is derived from an EMBL/GenBank/DDBJ whole genome shotgun (WGS) entry which is preliminary data.</text>
</comment>
<evidence type="ECO:0000256" key="7">
    <source>
        <dbReference type="SAM" id="Phobius"/>
    </source>
</evidence>
<dbReference type="Gene3D" id="3.40.50.300">
    <property type="entry name" value="P-loop containing nucleotide triphosphate hydrolases"/>
    <property type="match status" value="1"/>
</dbReference>
<evidence type="ECO:0000313" key="10">
    <source>
        <dbReference type="EMBL" id="MBC2576804.1"/>
    </source>
</evidence>
<dbReference type="PANTHER" id="PTHR43394">
    <property type="entry name" value="ATP-DEPENDENT PERMEASE MDL1, MITOCHONDRIAL"/>
    <property type="match status" value="1"/>
</dbReference>
<evidence type="ECO:0000256" key="3">
    <source>
        <dbReference type="ARBA" id="ARBA00022741"/>
    </source>
</evidence>
<dbReference type="Gene3D" id="1.20.1560.10">
    <property type="entry name" value="ABC transporter type 1, transmembrane domain"/>
    <property type="match status" value="1"/>
</dbReference>
<evidence type="ECO:0000256" key="4">
    <source>
        <dbReference type="ARBA" id="ARBA00022840"/>
    </source>
</evidence>
<name>A0ABR6TNQ4_9FIRM</name>
<dbReference type="InterPro" id="IPR017871">
    <property type="entry name" value="ABC_transporter-like_CS"/>
</dbReference>
<feature type="domain" description="ABC transmembrane type-1" evidence="9">
    <location>
        <begin position="22"/>
        <end position="283"/>
    </location>
</feature>
<feature type="transmembrane region" description="Helical" evidence="7">
    <location>
        <begin position="159"/>
        <end position="176"/>
    </location>
</feature>
<dbReference type="SUPFAM" id="SSF52540">
    <property type="entry name" value="P-loop containing nucleoside triphosphate hydrolases"/>
    <property type="match status" value="1"/>
</dbReference>
<accession>A0ABR6TNQ4</accession>
<evidence type="ECO:0000256" key="2">
    <source>
        <dbReference type="ARBA" id="ARBA00022692"/>
    </source>
</evidence>
<dbReference type="GO" id="GO:0005524">
    <property type="term" value="F:ATP binding"/>
    <property type="evidence" value="ECO:0007669"/>
    <property type="project" value="UniProtKB-KW"/>
</dbReference>
<protein>
    <submittedName>
        <fullName evidence="10">ABC transporter ATP-binding protein</fullName>
    </submittedName>
</protein>
<dbReference type="PROSITE" id="PS50929">
    <property type="entry name" value="ABC_TM1F"/>
    <property type="match status" value="1"/>
</dbReference>
<dbReference type="SUPFAM" id="SSF90123">
    <property type="entry name" value="ABC transporter transmembrane region"/>
    <property type="match status" value="1"/>
</dbReference>
<dbReference type="Pfam" id="PF00005">
    <property type="entry name" value="ABC_tran"/>
    <property type="match status" value="1"/>
</dbReference>
<dbReference type="InterPro" id="IPR027417">
    <property type="entry name" value="P-loop_NTPase"/>
</dbReference>
<feature type="domain" description="ABC transporter" evidence="8">
    <location>
        <begin position="330"/>
        <end position="564"/>
    </location>
</feature>
<evidence type="ECO:0000259" key="8">
    <source>
        <dbReference type="PROSITE" id="PS50893"/>
    </source>
</evidence>
<dbReference type="InterPro" id="IPR039421">
    <property type="entry name" value="Type_1_exporter"/>
</dbReference>
<evidence type="ECO:0000313" key="11">
    <source>
        <dbReference type="Proteomes" id="UP000713904"/>
    </source>
</evidence>
<keyword evidence="4 10" id="KW-0067">ATP-binding</keyword>
<proteinExistence type="predicted"/>
<dbReference type="RefSeq" id="WP_185624824.1">
    <property type="nucleotide sequence ID" value="NZ_JABGBW010000014.1"/>
</dbReference>
<feature type="transmembrane region" description="Helical" evidence="7">
    <location>
        <begin position="21"/>
        <end position="44"/>
    </location>
</feature>
<dbReference type="PANTHER" id="PTHR43394:SF1">
    <property type="entry name" value="ATP-BINDING CASSETTE SUB-FAMILY B MEMBER 10, MITOCHONDRIAL"/>
    <property type="match status" value="1"/>
</dbReference>
<dbReference type="EMBL" id="JABGBW010000014">
    <property type="protein sequence ID" value="MBC2576804.1"/>
    <property type="molecule type" value="Genomic_DNA"/>
</dbReference>